<keyword evidence="4 7" id="KW-1133">Transmembrane helix</keyword>
<evidence type="ECO:0000256" key="7">
    <source>
        <dbReference type="SAM" id="Phobius"/>
    </source>
</evidence>
<evidence type="ECO:0000259" key="8">
    <source>
        <dbReference type="Pfam" id="PF01794"/>
    </source>
</evidence>
<organism evidence="9 10">
    <name type="scientific">Sulfurimonas diazotrophicus</name>
    <dbReference type="NCBI Taxonomy" id="3131939"/>
    <lineage>
        <taxon>Bacteria</taxon>
        <taxon>Pseudomonadati</taxon>
        <taxon>Campylobacterota</taxon>
        <taxon>Epsilonproteobacteria</taxon>
        <taxon>Campylobacterales</taxon>
        <taxon>Sulfurimonadaceae</taxon>
        <taxon>Sulfurimonas</taxon>
    </lineage>
</organism>
<feature type="transmembrane region" description="Helical" evidence="7">
    <location>
        <begin position="66"/>
        <end position="84"/>
    </location>
</feature>
<feature type="domain" description="Ferric oxidoreductase" evidence="8">
    <location>
        <begin position="51"/>
        <end position="143"/>
    </location>
</feature>
<dbReference type="InterPro" id="IPR013130">
    <property type="entry name" value="Fe3_Rdtase_TM_dom"/>
</dbReference>
<dbReference type="InterPro" id="IPR022837">
    <property type="entry name" value="MsrQ-like"/>
</dbReference>
<dbReference type="Proteomes" id="UP001447842">
    <property type="component" value="Chromosome"/>
</dbReference>
<dbReference type="PANTHER" id="PTHR36964:SF1">
    <property type="entry name" value="PROTEIN-METHIONINE-SULFOXIDE REDUCTASE HEME-BINDING SUBUNIT MSRQ"/>
    <property type="match status" value="1"/>
</dbReference>
<keyword evidence="10" id="KW-1185">Reference proteome</keyword>
<evidence type="ECO:0000256" key="3">
    <source>
        <dbReference type="ARBA" id="ARBA00022692"/>
    </source>
</evidence>
<evidence type="ECO:0000256" key="1">
    <source>
        <dbReference type="ARBA" id="ARBA00004141"/>
    </source>
</evidence>
<dbReference type="Pfam" id="PF01794">
    <property type="entry name" value="Ferric_reduct"/>
    <property type="match status" value="1"/>
</dbReference>
<keyword evidence="6 7" id="KW-0472">Membrane</keyword>
<feature type="transmembrane region" description="Helical" evidence="7">
    <location>
        <begin position="104"/>
        <end position="122"/>
    </location>
</feature>
<evidence type="ECO:0000256" key="5">
    <source>
        <dbReference type="ARBA" id="ARBA00023004"/>
    </source>
</evidence>
<sequence>MKRALLFLLCLSPLLFLLYRLFAGGAEDPVKAIYSMTGYSALTLLYATTTISLVRKKIRLLRYRRMVGLFAFFYALLHFSNFLILDMELDPAAAFDETLKRPFIYLGMTAFAILLFMAVTSLPKLFARFYRYHQLIYVALLLVTVHFVMAQKALAYWQWAILATMAVIGLLKVLQKTGLTKL</sequence>
<keyword evidence="2" id="KW-0813">Transport</keyword>
<keyword evidence="3 7" id="KW-0812">Transmembrane</keyword>
<accession>A0ABZ3H6H7</accession>
<dbReference type="EMBL" id="CP147920">
    <property type="protein sequence ID" value="XAU14148.1"/>
    <property type="molecule type" value="Genomic_DNA"/>
</dbReference>
<evidence type="ECO:0000256" key="4">
    <source>
        <dbReference type="ARBA" id="ARBA00022989"/>
    </source>
</evidence>
<evidence type="ECO:0000256" key="6">
    <source>
        <dbReference type="ARBA" id="ARBA00023136"/>
    </source>
</evidence>
<comment type="subcellular location">
    <subcellularLocation>
        <location evidence="1">Membrane</location>
        <topology evidence="1">Multi-pass membrane protein</topology>
    </subcellularLocation>
</comment>
<name>A0ABZ3H6H7_9BACT</name>
<evidence type="ECO:0000313" key="9">
    <source>
        <dbReference type="EMBL" id="XAU14148.1"/>
    </source>
</evidence>
<dbReference type="PANTHER" id="PTHR36964">
    <property type="entry name" value="PROTEIN-METHIONINE-SULFOXIDE REDUCTASE HEME-BINDING SUBUNIT MSRQ"/>
    <property type="match status" value="1"/>
</dbReference>
<feature type="transmembrane region" description="Helical" evidence="7">
    <location>
        <begin position="156"/>
        <end position="174"/>
    </location>
</feature>
<keyword evidence="5" id="KW-0408">Iron</keyword>
<proteinExistence type="predicted"/>
<gene>
    <name evidence="9" type="ORF">WCY31_07750</name>
</gene>
<feature type="transmembrane region" description="Helical" evidence="7">
    <location>
        <begin position="134"/>
        <end position="150"/>
    </location>
</feature>
<feature type="transmembrane region" description="Helical" evidence="7">
    <location>
        <begin position="33"/>
        <end position="54"/>
    </location>
</feature>
<dbReference type="RefSeq" id="WP_345971952.1">
    <property type="nucleotide sequence ID" value="NZ_CP147920.1"/>
</dbReference>
<evidence type="ECO:0000313" key="10">
    <source>
        <dbReference type="Proteomes" id="UP001447842"/>
    </source>
</evidence>
<evidence type="ECO:0000256" key="2">
    <source>
        <dbReference type="ARBA" id="ARBA00022448"/>
    </source>
</evidence>
<reference evidence="9 10" key="1">
    <citation type="submission" date="2024-03" db="EMBL/GenBank/DDBJ databases">
        <title>Sulfurimonas sp. HSL3-1.</title>
        <authorList>
            <person name="Wang S."/>
        </authorList>
    </citation>
    <scope>NUCLEOTIDE SEQUENCE [LARGE SCALE GENOMIC DNA]</scope>
    <source>
        <strain evidence="9 10">HSL3-1</strain>
    </source>
</reference>
<protein>
    <submittedName>
        <fullName evidence="9">Ferric reductase-like transmembrane domain-containing protein</fullName>
    </submittedName>
</protein>